<evidence type="ECO:0000313" key="13">
    <source>
        <dbReference type="Proteomes" id="UP000594454"/>
    </source>
</evidence>
<keyword evidence="13" id="KW-1185">Reference proteome</keyword>
<dbReference type="EMBL" id="LR899012">
    <property type="protein sequence ID" value="CAD7088479.1"/>
    <property type="molecule type" value="Genomic_DNA"/>
</dbReference>
<evidence type="ECO:0000256" key="9">
    <source>
        <dbReference type="SAM" id="MobiDB-lite"/>
    </source>
</evidence>
<dbReference type="Gene3D" id="1.20.1070.10">
    <property type="entry name" value="Rhodopsin 7-helix transmembrane proteins"/>
    <property type="match status" value="1"/>
</dbReference>
<keyword evidence="3 10" id="KW-0812">Transmembrane</keyword>
<dbReference type="GO" id="GO:0016020">
    <property type="term" value="C:membrane"/>
    <property type="evidence" value="ECO:0007669"/>
    <property type="project" value="UniProtKB-SubCell"/>
</dbReference>
<evidence type="ECO:0000256" key="7">
    <source>
        <dbReference type="ARBA" id="ARBA00023170"/>
    </source>
</evidence>
<dbReference type="Pfam" id="PF00001">
    <property type="entry name" value="7tm_1"/>
    <property type="match status" value="1"/>
</dbReference>
<dbReference type="InterPro" id="IPR017452">
    <property type="entry name" value="GPCR_Rhodpsn_7TM"/>
</dbReference>
<dbReference type="OrthoDB" id="9946013at2759"/>
<feature type="compositionally biased region" description="Low complexity" evidence="9">
    <location>
        <begin position="50"/>
        <end position="60"/>
    </location>
</feature>
<dbReference type="InterPro" id="IPR000276">
    <property type="entry name" value="GPCR_Rhodpsn"/>
</dbReference>
<feature type="transmembrane region" description="Helical" evidence="10">
    <location>
        <begin position="276"/>
        <end position="300"/>
    </location>
</feature>
<dbReference type="PANTHER" id="PTHR24235:SF12">
    <property type="entry name" value="G-PROTEIN COUPLED RECEPTORS FAMILY 1 PROFILE DOMAIN-CONTAINING PROTEIN"/>
    <property type="match status" value="1"/>
</dbReference>
<name>A0A7R8UYX2_HERIL</name>
<dbReference type="InParanoid" id="A0A7R8UYX2"/>
<comment type="subcellular location">
    <subcellularLocation>
        <location evidence="1">Membrane</location>
        <topology evidence="1">Multi-pass membrane protein</topology>
    </subcellularLocation>
</comment>
<evidence type="ECO:0000313" key="12">
    <source>
        <dbReference type="EMBL" id="CAD7088479.1"/>
    </source>
</evidence>
<evidence type="ECO:0000256" key="6">
    <source>
        <dbReference type="ARBA" id="ARBA00023136"/>
    </source>
</evidence>
<proteinExistence type="inferred from homology"/>
<feature type="transmembrane region" description="Helical" evidence="10">
    <location>
        <begin position="142"/>
        <end position="161"/>
    </location>
</feature>
<keyword evidence="4 10" id="KW-1133">Transmembrane helix</keyword>
<dbReference type="GO" id="GO:0004930">
    <property type="term" value="F:G protein-coupled receptor activity"/>
    <property type="evidence" value="ECO:0007669"/>
    <property type="project" value="UniProtKB-KW"/>
</dbReference>
<feature type="domain" description="G-protein coupled receptors family 1 profile" evidence="11">
    <location>
        <begin position="103"/>
        <end position="339"/>
    </location>
</feature>
<comment type="similarity">
    <text evidence="2">Belongs to the G-protein coupled receptor 1 family.</text>
</comment>
<keyword evidence="5" id="KW-0297">G-protein coupled receptor</keyword>
<feature type="region of interest" description="Disordered" evidence="9">
    <location>
        <begin position="36"/>
        <end position="60"/>
    </location>
</feature>
<dbReference type="PANTHER" id="PTHR24235">
    <property type="entry name" value="NEUROPEPTIDE Y RECEPTOR"/>
    <property type="match status" value="1"/>
</dbReference>
<dbReference type="PRINTS" id="PR00237">
    <property type="entry name" value="GPCRRHODOPSN"/>
</dbReference>
<evidence type="ECO:0000256" key="3">
    <source>
        <dbReference type="ARBA" id="ARBA00022692"/>
    </source>
</evidence>
<feature type="transmembrane region" description="Helical" evidence="10">
    <location>
        <begin position="98"/>
        <end position="122"/>
    </location>
</feature>
<organism evidence="12 13">
    <name type="scientific">Hermetia illucens</name>
    <name type="common">Black soldier fly</name>
    <dbReference type="NCBI Taxonomy" id="343691"/>
    <lineage>
        <taxon>Eukaryota</taxon>
        <taxon>Metazoa</taxon>
        <taxon>Ecdysozoa</taxon>
        <taxon>Arthropoda</taxon>
        <taxon>Hexapoda</taxon>
        <taxon>Insecta</taxon>
        <taxon>Pterygota</taxon>
        <taxon>Neoptera</taxon>
        <taxon>Endopterygota</taxon>
        <taxon>Diptera</taxon>
        <taxon>Brachycera</taxon>
        <taxon>Stratiomyomorpha</taxon>
        <taxon>Stratiomyidae</taxon>
        <taxon>Hermetiinae</taxon>
        <taxon>Hermetia</taxon>
    </lineage>
</organism>
<dbReference type="AlphaFoldDB" id="A0A7R8UYX2"/>
<dbReference type="PROSITE" id="PS50262">
    <property type="entry name" value="G_PROTEIN_RECEP_F1_2"/>
    <property type="match status" value="1"/>
</dbReference>
<evidence type="ECO:0000256" key="1">
    <source>
        <dbReference type="ARBA" id="ARBA00004141"/>
    </source>
</evidence>
<gene>
    <name evidence="12" type="ORF">HERILL_LOCUS11101</name>
</gene>
<protein>
    <recommendedName>
        <fullName evidence="11">G-protein coupled receptors family 1 profile domain-containing protein</fullName>
    </recommendedName>
</protein>
<evidence type="ECO:0000256" key="2">
    <source>
        <dbReference type="ARBA" id="ARBA00010663"/>
    </source>
</evidence>
<feature type="transmembrane region" description="Helical" evidence="10">
    <location>
        <begin position="226"/>
        <end position="255"/>
    </location>
</feature>
<evidence type="ECO:0000256" key="4">
    <source>
        <dbReference type="ARBA" id="ARBA00022989"/>
    </source>
</evidence>
<feature type="compositionally biased region" description="Acidic residues" evidence="9">
    <location>
        <begin position="38"/>
        <end position="49"/>
    </location>
</feature>
<feature type="transmembrane region" description="Helical" evidence="10">
    <location>
        <begin position="182"/>
        <end position="201"/>
    </location>
</feature>
<evidence type="ECO:0000256" key="10">
    <source>
        <dbReference type="SAM" id="Phobius"/>
    </source>
</evidence>
<dbReference type="FunCoup" id="A0A7R8UYX2">
    <property type="interactions" value="15"/>
</dbReference>
<reference evidence="12 13" key="1">
    <citation type="submission" date="2020-11" db="EMBL/GenBank/DDBJ databases">
        <authorList>
            <person name="Wallbank WR R."/>
            <person name="Pardo Diaz C."/>
            <person name="Kozak K."/>
            <person name="Martin S."/>
            <person name="Jiggins C."/>
            <person name="Moest M."/>
            <person name="Warren A I."/>
            <person name="Generalovic N T."/>
            <person name="Byers J.R.P. K."/>
            <person name="Montejo-Kovacevich G."/>
            <person name="Yen C E."/>
        </authorList>
    </citation>
    <scope>NUCLEOTIDE SEQUENCE [LARGE SCALE GENOMIC DNA]</scope>
</reference>
<evidence type="ECO:0000256" key="5">
    <source>
        <dbReference type="ARBA" id="ARBA00023040"/>
    </source>
</evidence>
<feature type="transmembrane region" description="Helical" evidence="10">
    <location>
        <begin position="320"/>
        <end position="339"/>
    </location>
</feature>
<dbReference type="Proteomes" id="UP000594454">
    <property type="component" value="Chromosome 4"/>
</dbReference>
<accession>A0A7R8UYX2</accession>
<sequence length="467" mass="53212">MCYSRLGYHNDSLVNCAFRLALSVVPFLVESTNCSETSDNETFTEDELDANNNHHPLPNHSSNDSAVIDISKYDFPKDIWEIIPEGELILKVATFVPVVLLGIIANMAAADTLTLVICPAMFMYHDFFQNYKLGGVGCKAEGFLEGSLLITAVLNLCAVSYDRLTAIVLPLETRLTIKGAKFVMIATWLVGFLLAAPLAIYRTYKERQWKNFLETYCFEDTTVLPVYWHVLIAALVWMPLGVMMTCYFAIFYKLDRYERQVLKREHPMSVSYKTKVAKMLFIVVIIFVVLRVPFTALVFIRNQMLQNNFVDQILGSFQVLWYASHYLIFFNAAINPLIYELTNDNFRRAYHQTPFLFCFYKPKIGKKKKANKPASFGRLFYGALQPRGPCGEDRFAGVKNLFTQKDKGNIQIGSGTSKTYRSTRITQLRIQSSKETLSDSMQHKDVCKILDVKKIDTETSIVANGFI</sequence>
<keyword evidence="6 10" id="KW-0472">Membrane</keyword>
<keyword evidence="7" id="KW-0675">Receptor</keyword>
<keyword evidence="8" id="KW-0807">Transducer</keyword>
<evidence type="ECO:0000256" key="8">
    <source>
        <dbReference type="ARBA" id="ARBA00023224"/>
    </source>
</evidence>
<evidence type="ECO:0000259" key="11">
    <source>
        <dbReference type="PROSITE" id="PS50262"/>
    </source>
</evidence>
<dbReference type="SUPFAM" id="SSF81321">
    <property type="entry name" value="Family A G protein-coupled receptor-like"/>
    <property type="match status" value="1"/>
</dbReference>